<evidence type="ECO:0000256" key="1">
    <source>
        <dbReference type="SAM" id="MobiDB-lite"/>
    </source>
</evidence>
<dbReference type="EMBL" id="KB522139">
    <property type="protein sequence ID" value="EMP37430.1"/>
    <property type="molecule type" value="Genomic_DNA"/>
</dbReference>
<organism evidence="2 3">
    <name type="scientific">Chelonia mydas</name>
    <name type="common">Green sea-turtle</name>
    <name type="synonym">Chelonia agassizi</name>
    <dbReference type="NCBI Taxonomy" id="8469"/>
    <lineage>
        <taxon>Eukaryota</taxon>
        <taxon>Metazoa</taxon>
        <taxon>Chordata</taxon>
        <taxon>Craniata</taxon>
        <taxon>Vertebrata</taxon>
        <taxon>Euteleostomi</taxon>
        <taxon>Archelosauria</taxon>
        <taxon>Testudinata</taxon>
        <taxon>Testudines</taxon>
        <taxon>Cryptodira</taxon>
        <taxon>Durocryptodira</taxon>
        <taxon>Americhelydia</taxon>
        <taxon>Chelonioidea</taxon>
        <taxon>Cheloniidae</taxon>
        <taxon>Chelonia</taxon>
    </lineage>
</organism>
<gene>
    <name evidence="2" type="ORF">UY3_05411</name>
</gene>
<feature type="compositionally biased region" description="Basic and acidic residues" evidence="1">
    <location>
        <begin position="57"/>
        <end position="80"/>
    </location>
</feature>
<proteinExistence type="predicted"/>
<evidence type="ECO:0000313" key="3">
    <source>
        <dbReference type="Proteomes" id="UP000031443"/>
    </source>
</evidence>
<protein>
    <submittedName>
        <fullName evidence="2">Uncharacterized protein</fullName>
    </submittedName>
</protein>
<dbReference type="AlphaFoldDB" id="M7BNZ9"/>
<name>M7BNZ9_CHEMY</name>
<dbReference type="Proteomes" id="UP000031443">
    <property type="component" value="Unassembled WGS sequence"/>
</dbReference>
<reference evidence="3" key="1">
    <citation type="journal article" date="2013" name="Nat. Genet.">
        <title>The draft genomes of soft-shell turtle and green sea turtle yield insights into the development and evolution of the turtle-specific body plan.</title>
        <authorList>
            <person name="Wang Z."/>
            <person name="Pascual-Anaya J."/>
            <person name="Zadissa A."/>
            <person name="Li W."/>
            <person name="Niimura Y."/>
            <person name="Huang Z."/>
            <person name="Li C."/>
            <person name="White S."/>
            <person name="Xiong Z."/>
            <person name="Fang D."/>
            <person name="Wang B."/>
            <person name="Ming Y."/>
            <person name="Chen Y."/>
            <person name="Zheng Y."/>
            <person name="Kuraku S."/>
            <person name="Pignatelli M."/>
            <person name="Herrero J."/>
            <person name="Beal K."/>
            <person name="Nozawa M."/>
            <person name="Li Q."/>
            <person name="Wang J."/>
            <person name="Zhang H."/>
            <person name="Yu L."/>
            <person name="Shigenobu S."/>
            <person name="Wang J."/>
            <person name="Liu J."/>
            <person name="Flicek P."/>
            <person name="Searle S."/>
            <person name="Wang J."/>
            <person name="Kuratani S."/>
            <person name="Yin Y."/>
            <person name="Aken B."/>
            <person name="Zhang G."/>
            <person name="Irie N."/>
        </authorList>
    </citation>
    <scope>NUCLEOTIDE SEQUENCE [LARGE SCALE GENOMIC DNA]</scope>
</reference>
<sequence length="128" mass="13623">MTTKLRCGSALKSAVRAGKAPGQANGGYGKGGQHVPSPAPLPAAPIGLEQRTAASGSRDRPNLRTRQVKEKSLTTQLRNKETPQRLLHNVAFQPGLQLCSQDRVCSLWAAFLDLAQIPLDLAQLCSPA</sequence>
<keyword evidence="3" id="KW-1185">Reference proteome</keyword>
<evidence type="ECO:0000313" key="2">
    <source>
        <dbReference type="EMBL" id="EMP37430.1"/>
    </source>
</evidence>
<feature type="region of interest" description="Disordered" evidence="1">
    <location>
        <begin position="15"/>
        <end position="80"/>
    </location>
</feature>
<accession>M7BNZ9</accession>